<dbReference type="AlphaFoldDB" id="A0A381SGG8"/>
<proteinExistence type="predicted"/>
<evidence type="ECO:0008006" key="2">
    <source>
        <dbReference type="Google" id="ProtNLM"/>
    </source>
</evidence>
<name>A0A381SGG8_9ZZZZ</name>
<sequence length="109" mass="12356">VILEGNVDADFFSTEEEHMSNLKSERAFVYEETDNLLAIGNVVVVSDSGVTLFTDSLYWDNKLEKITSNDTIMLTTEMDDTLYGVGFESDVDLTHWKIIKPWGVTAREK</sequence>
<protein>
    <recommendedName>
        <fullName evidence="2">LPS export ABC transporter periplasmic protein LptC</fullName>
    </recommendedName>
</protein>
<gene>
    <name evidence="1" type="ORF">METZ01_LOCUS56019</name>
</gene>
<evidence type="ECO:0000313" key="1">
    <source>
        <dbReference type="EMBL" id="SVA03165.1"/>
    </source>
</evidence>
<organism evidence="1">
    <name type="scientific">marine metagenome</name>
    <dbReference type="NCBI Taxonomy" id="408172"/>
    <lineage>
        <taxon>unclassified sequences</taxon>
        <taxon>metagenomes</taxon>
        <taxon>ecological metagenomes</taxon>
    </lineage>
</organism>
<reference evidence="1" key="1">
    <citation type="submission" date="2018-05" db="EMBL/GenBank/DDBJ databases">
        <authorList>
            <person name="Lanie J.A."/>
            <person name="Ng W.-L."/>
            <person name="Kazmierczak K.M."/>
            <person name="Andrzejewski T.M."/>
            <person name="Davidsen T.M."/>
            <person name="Wayne K.J."/>
            <person name="Tettelin H."/>
            <person name="Glass J.I."/>
            <person name="Rusch D."/>
            <person name="Podicherti R."/>
            <person name="Tsui H.-C.T."/>
            <person name="Winkler M.E."/>
        </authorList>
    </citation>
    <scope>NUCLEOTIDE SEQUENCE</scope>
</reference>
<dbReference type="Gene3D" id="2.60.450.10">
    <property type="entry name" value="Lipopolysaccharide (LPS) transport protein A like domain"/>
    <property type="match status" value="1"/>
</dbReference>
<accession>A0A381SGG8</accession>
<feature type="non-terminal residue" evidence="1">
    <location>
        <position position="1"/>
    </location>
</feature>
<dbReference type="EMBL" id="UINC01003079">
    <property type="protein sequence ID" value="SVA03165.1"/>
    <property type="molecule type" value="Genomic_DNA"/>
</dbReference>